<evidence type="ECO:0000313" key="1">
    <source>
        <dbReference type="EMBL" id="KOX68822.1"/>
    </source>
</evidence>
<proteinExistence type="predicted"/>
<dbReference type="AlphaFoldDB" id="A0A0N0BCK1"/>
<dbReference type="EMBL" id="KQ435915">
    <property type="protein sequence ID" value="KOX68822.1"/>
    <property type="molecule type" value="Genomic_DNA"/>
</dbReference>
<keyword evidence="2" id="KW-1185">Reference proteome</keyword>
<name>A0A0N0BCK1_9HYME</name>
<organism evidence="1 2">
    <name type="scientific">Melipona quadrifasciata</name>
    <dbReference type="NCBI Taxonomy" id="166423"/>
    <lineage>
        <taxon>Eukaryota</taxon>
        <taxon>Metazoa</taxon>
        <taxon>Ecdysozoa</taxon>
        <taxon>Arthropoda</taxon>
        <taxon>Hexapoda</taxon>
        <taxon>Insecta</taxon>
        <taxon>Pterygota</taxon>
        <taxon>Neoptera</taxon>
        <taxon>Endopterygota</taxon>
        <taxon>Hymenoptera</taxon>
        <taxon>Apocrita</taxon>
        <taxon>Aculeata</taxon>
        <taxon>Apoidea</taxon>
        <taxon>Anthophila</taxon>
        <taxon>Apidae</taxon>
        <taxon>Melipona</taxon>
    </lineage>
</organism>
<sequence>MYYSIFTMIFTPLTRFQYDKVVALIQCFGEQSVMLLNVRFHVVNPEQYILCVGVSFSPVSIEHNGNKKLPYCTLLLRYMLHQQKKKKSLFISSSVITNVVELPLYKLKLRITLLCFLLLWNDKKDLSKEVCICIIAFRKQNVVQRMLYASLLIFFCNWSYGNNYVDLYGFINSIYIYKTFSSPRKRKYLARDWVERMFSFDIERQVRRKVWDIWENVCEEKHSTDTTGHR</sequence>
<accession>A0A0N0BCK1</accession>
<dbReference type="Proteomes" id="UP000053105">
    <property type="component" value="Unassembled WGS sequence"/>
</dbReference>
<protein>
    <submittedName>
        <fullName evidence="1">Uncharacterized protein</fullName>
    </submittedName>
</protein>
<gene>
    <name evidence="1" type="ORF">WN51_06990</name>
</gene>
<evidence type="ECO:0000313" key="2">
    <source>
        <dbReference type="Proteomes" id="UP000053105"/>
    </source>
</evidence>
<reference evidence="1 2" key="1">
    <citation type="submission" date="2015-07" db="EMBL/GenBank/DDBJ databases">
        <title>The genome of Melipona quadrifasciata.</title>
        <authorList>
            <person name="Pan H."/>
            <person name="Kapheim K."/>
        </authorList>
    </citation>
    <scope>NUCLEOTIDE SEQUENCE [LARGE SCALE GENOMIC DNA]</scope>
    <source>
        <strain evidence="1">0111107301</strain>
        <tissue evidence="1">Whole body</tissue>
    </source>
</reference>